<name>A0A9D1N275_9CLOT</name>
<feature type="signal peptide" evidence="1">
    <location>
        <begin position="1"/>
        <end position="20"/>
    </location>
</feature>
<dbReference type="Proteomes" id="UP000886748">
    <property type="component" value="Unassembled WGS sequence"/>
</dbReference>
<sequence length="300" mass="33966">MKKIVILLGLLMAFNGCAYASQDEVLPLKVSDVKVFSDDGYFGLKDKNGNIVVEAKYKKLIKVGDGAWIIQQKNRFGLIDSNGGILVKPRYRHVERVFGKYVKLGNDNDYGLYDETGKAVIAPEYSSIEPLFGKMFLTCKKYKYGIVDFEGKKLLDNEFDDIYMPNPKALRVQYEGEWYEIERLKSENITLPEGVKKVKINNEDFQVTHLVTNTGLLSGYSAVTAADYTLKILSSISPAYEDTIDDLMLSQGADTVSIFVKLGWIPKFPFTYAKKYYQNLRNPNNGPLSGVKNELKRQIK</sequence>
<organism evidence="2 3">
    <name type="scientific">Candidatus Limenecus avicola</name>
    <dbReference type="NCBI Taxonomy" id="2840847"/>
    <lineage>
        <taxon>Bacteria</taxon>
        <taxon>Bacillati</taxon>
        <taxon>Bacillota</taxon>
        <taxon>Clostridia</taxon>
        <taxon>Eubacteriales</taxon>
        <taxon>Clostridiaceae</taxon>
        <taxon>Clostridiaceae incertae sedis</taxon>
        <taxon>Candidatus Limenecus</taxon>
    </lineage>
</organism>
<evidence type="ECO:0000313" key="3">
    <source>
        <dbReference type="Proteomes" id="UP000886748"/>
    </source>
</evidence>
<reference evidence="2" key="1">
    <citation type="submission" date="2020-10" db="EMBL/GenBank/DDBJ databases">
        <authorList>
            <person name="Gilroy R."/>
        </authorList>
    </citation>
    <scope>NUCLEOTIDE SEQUENCE</scope>
    <source>
        <strain evidence="2">CHK154-7741</strain>
    </source>
</reference>
<comment type="caution">
    <text evidence="2">The sequence shown here is derived from an EMBL/GenBank/DDBJ whole genome shotgun (WGS) entry which is preliminary data.</text>
</comment>
<gene>
    <name evidence="2" type="ORF">IAD26_09245</name>
</gene>
<dbReference type="PANTHER" id="PTHR37841">
    <property type="entry name" value="GLR2918 PROTEIN"/>
    <property type="match status" value="1"/>
</dbReference>
<protein>
    <submittedName>
        <fullName evidence="2">WG repeat-containing protein</fullName>
    </submittedName>
</protein>
<dbReference type="Pfam" id="PF14903">
    <property type="entry name" value="WG_beta_rep"/>
    <property type="match status" value="3"/>
</dbReference>
<dbReference type="EMBL" id="DVOD01000068">
    <property type="protein sequence ID" value="HIU93301.1"/>
    <property type="molecule type" value="Genomic_DNA"/>
</dbReference>
<dbReference type="InterPro" id="IPR032774">
    <property type="entry name" value="WG_beta_rep"/>
</dbReference>
<proteinExistence type="predicted"/>
<evidence type="ECO:0000313" key="2">
    <source>
        <dbReference type="EMBL" id="HIU93301.1"/>
    </source>
</evidence>
<evidence type="ECO:0000256" key="1">
    <source>
        <dbReference type="SAM" id="SignalP"/>
    </source>
</evidence>
<dbReference type="PANTHER" id="PTHR37841:SF1">
    <property type="entry name" value="DUF3298 DOMAIN-CONTAINING PROTEIN"/>
    <property type="match status" value="1"/>
</dbReference>
<dbReference type="AlphaFoldDB" id="A0A9D1N275"/>
<accession>A0A9D1N275</accession>
<keyword evidence="1" id="KW-0732">Signal</keyword>
<reference evidence="2" key="2">
    <citation type="journal article" date="2021" name="PeerJ">
        <title>Extensive microbial diversity within the chicken gut microbiome revealed by metagenomics and culture.</title>
        <authorList>
            <person name="Gilroy R."/>
            <person name="Ravi A."/>
            <person name="Getino M."/>
            <person name="Pursley I."/>
            <person name="Horton D.L."/>
            <person name="Alikhan N.F."/>
            <person name="Baker D."/>
            <person name="Gharbi K."/>
            <person name="Hall N."/>
            <person name="Watson M."/>
            <person name="Adriaenssens E.M."/>
            <person name="Foster-Nyarko E."/>
            <person name="Jarju S."/>
            <person name="Secka A."/>
            <person name="Antonio M."/>
            <person name="Oren A."/>
            <person name="Chaudhuri R.R."/>
            <person name="La Ragione R."/>
            <person name="Hildebrand F."/>
            <person name="Pallen M.J."/>
        </authorList>
    </citation>
    <scope>NUCLEOTIDE SEQUENCE</scope>
    <source>
        <strain evidence="2">CHK154-7741</strain>
    </source>
</reference>
<feature type="chain" id="PRO_5039570276" evidence="1">
    <location>
        <begin position="21"/>
        <end position="300"/>
    </location>
</feature>